<sequence>MPLLKVPRVHAALRQHCTPVQSPAHSGDGALVARAIVTLIAAALLCREEGEKHETGVRGHAQRPGARLISFKLSGVYKCVSIGSPPGGGGVVAEGKQGEGVRLAWQSTTPENCSRRRGQSDSQLIPRAFATRALGFLRVLPYRQDEMRIRMLAFDHDVHSVAIYNIANFLSPVTVTRSGIEPGSPWWEASAIIAQPPWPHLDLRILLRTVVSDIYMHARIQSEVRDYNVTSFTGSRWMPLTKYQTASPHRVKIRVVQQCTEGPFKIQFCMKQNMGDHRNAKAGKTGDPRGNPPISGFARYNSQVGKSATDPAGNLTWFSLTGCELASRCATMVPMELQSIARSCDIKAGKYAQESTPRKPTNQSTYRHTVCVPIEKLEVTMNGLQVCRYGLTSRLHQRHRGLSKLLTAGGTGIESAITRDLRNPRHLSGYYAMVRRQQCSPIGLARPELRPQPYRTSLERIGSPVRACQAQPKSIAQLVEWLQEEWRRIPVDVLQTLVEDMPDRVAAVIGTAPECKGGGKRQILEKTRRPAATSGIVHSRLHEAEEYPGSRTLAGLQKRPKIPGINYTTSTHVKPGSDHSGNRTRFAYAASEQSDHWTSETPRNTVEKISGRKILGTRRVRCRKEGYPQVVVARVASTRVEVASADLTLSRAQGQKGVCHPRYTIGGGGGRVASHSITPANICTALPSNYSGHGRNHCRCPSVNTGDSGKYTCKEHLAPPTPFYGTFTRPTNHSIAHPLYGNLTQDLPHPRPAAHQPTVPRKVGGMRQGVLVTMVECRYRRFMSMLTRYFSIILTRSASNQPSHPTNHDIALVVVAPGGQMQFMGDTQWINLYGYTHLTYETVWSGPTVDRRIEPGGIHGRIWDPTAHAARDLDHPRGAAAMWQLDFSPPTYTNRVSIPSGVALGFSHVGIVPNEAAGRRSFLGDLPFSPPF</sequence>
<evidence type="ECO:0000313" key="1">
    <source>
        <dbReference type="EMBL" id="KAJ8878554.1"/>
    </source>
</evidence>
<organism evidence="1 2">
    <name type="scientific">Dryococelus australis</name>
    <dbReference type="NCBI Taxonomy" id="614101"/>
    <lineage>
        <taxon>Eukaryota</taxon>
        <taxon>Metazoa</taxon>
        <taxon>Ecdysozoa</taxon>
        <taxon>Arthropoda</taxon>
        <taxon>Hexapoda</taxon>
        <taxon>Insecta</taxon>
        <taxon>Pterygota</taxon>
        <taxon>Neoptera</taxon>
        <taxon>Polyneoptera</taxon>
        <taxon>Phasmatodea</taxon>
        <taxon>Verophasmatodea</taxon>
        <taxon>Anareolatae</taxon>
        <taxon>Phasmatidae</taxon>
        <taxon>Eurycanthinae</taxon>
        <taxon>Dryococelus</taxon>
    </lineage>
</organism>
<comment type="caution">
    <text evidence="1">The sequence shown here is derived from an EMBL/GenBank/DDBJ whole genome shotgun (WGS) entry which is preliminary data.</text>
</comment>
<reference evidence="1 2" key="1">
    <citation type="submission" date="2023-02" db="EMBL/GenBank/DDBJ databases">
        <title>LHISI_Scaffold_Assembly.</title>
        <authorList>
            <person name="Stuart O.P."/>
            <person name="Cleave R."/>
            <person name="Magrath M.J.L."/>
            <person name="Mikheyev A.S."/>
        </authorList>
    </citation>
    <scope>NUCLEOTIDE SEQUENCE [LARGE SCALE GENOMIC DNA]</scope>
    <source>
        <strain evidence="1">Daus_M_001</strain>
        <tissue evidence="1">Leg muscle</tissue>
    </source>
</reference>
<protein>
    <submittedName>
        <fullName evidence="1">Uncharacterized protein</fullName>
    </submittedName>
</protein>
<keyword evidence="2" id="KW-1185">Reference proteome</keyword>
<gene>
    <name evidence="1" type="ORF">PR048_019132</name>
</gene>
<proteinExistence type="predicted"/>
<accession>A0ABQ9H2N5</accession>
<evidence type="ECO:0000313" key="2">
    <source>
        <dbReference type="Proteomes" id="UP001159363"/>
    </source>
</evidence>
<dbReference type="EMBL" id="JARBHB010000007">
    <property type="protein sequence ID" value="KAJ8878554.1"/>
    <property type="molecule type" value="Genomic_DNA"/>
</dbReference>
<name>A0ABQ9H2N5_9NEOP</name>
<dbReference type="Proteomes" id="UP001159363">
    <property type="component" value="Chromosome 6"/>
</dbReference>